<evidence type="ECO:0000313" key="3">
    <source>
        <dbReference type="EMBL" id="NVI43795.1"/>
    </source>
</evidence>
<dbReference type="AlphaFoldDB" id="A0A973VYI0"/>
<dbReference type="InterPro" id="IPR018511">
    <property type="entry name" value="Hemolysin-typ_Ca-bd_CS"/>
</dbReference>
<dbReference type="PROSITE" id="PS00330">
    <property type="entry name" value="HEMOLYSIN_CALCIUM"/>
    <property type="match status" value="6"/>
</dbReference>
<dbReference type="InterPro" id="IPR011049">
    <property type="entry name" value="Serralysin-like_metalloprot_C"/>
</dbReference>
<dbReference type="SUPFAM" id="SSF51120">
    <property type="entry name" value="beta-Roll"/>
    <property type="match status" value="4"/>
</dbReference>
<dbReference type="GO" id="GO:0005576">
    <property type="term" value="C:extracellular region"/>
    <property type="evidence" value="ECO:0007669"/>
    <property type="project" value="UniProtKB-SubCell"/>
</dbReference>
<comment type="caution">
    <text evidence="3">The sequence shown here is derived from an EMBL/GenBank/DDBJ whole genome shotgun (WGS) entry which is preliminary data.</text>
</comment>
<dbReference type="PANTHER" id="PTHR38340">
    <property type="entry name" value="S-LAYER PROTEIN"/>
    <property type="match status" value="1"/>
</dbReference>
<dbReference type="InterPro" id="IPR050557">
    <property type="entry name" value="RTX_toxin/Mannuronan_C5-epim"/>
</dbReference>
<gene>
    <name evidence="3" type="ORF">HAP48_012770</name>
</gene>
<keyword evidence="2" id="KW-0964">Secreted</keyword>
<protein>
    <submittedName>
        <fullName evidence="3">Calcium-binding protein</fullName>
    </submittedName>
</protein>
<evidence type="ECO:0000256" key="2">
    <source>
        <dbReference type="ARBA" id="ARBA00022525"/>
    </source>
</evidence>
<organism evidence="3">
    <name type="scientific">Bradyrhizobium septentrionale</name>
    <dbReference type="NCBI Taxonomy" id="1404411"/>
    <lineage>
        <taxon>Bacteria</taxon>
        <taxon>Pseudomonadati</taxon>
        <taxon>Pseudomonadota</taxon>
        <taxon>Alphaproteobacteria</taxon>
        <taxon>Hyphomicrobiales</taxon>
        <taxon>Nitrobacteraceae</taxon>
        <taxon>Bradyrhizobium</taxon>
    </lineage>
</organism>
<dbReference type="RefSeq" id="WP_166203128.1">
    <property type="nucleotide sequence ID" value="NZ_CP088285.1"/>
</dbReference>
<dbReference type="Gene3D" id="2.150.10.10">
    <property type="entry name" value="Serralysin-like metalloprotease, C-terminal"/>
    <property type="match status" value="4"/>
</dbReference>
<sequence length="761" mass="74545">MAITASFSAGSGVLTVFDDALDNSIVASRDAAGNILINGGAVTILGGRPTVANTATIQVFGQAGNDTISVDEANGAMPAVQLFGGAGNDILIGGSGTDLLFGGAGNDVLQGKGGDDLLFGGDGNDTLTGGTGSDQMFGGAGNDRMIWNPGEGTDLMEGGDGIDTAEVNGGNGAEVFSITANGTRVRFDRINPAPFSLDVGTTENLVLNMNGGDDVFTAGNGLANLIHLTIDGGDGNDTMTGGDGGDTLIGGAGNDVIIGGRGNDSLLGGTGDDTFIWNPGDGSDTVEGQDGTDTLVFNGANINENIDITANHGRVNFSRDIAGITMDLNGIEQIDFNALGGADNINVGDLTGTGVTQVAIDLESTPGSGVGDGAADTVTVNGTNGSDTIEVTGTGGSVTVAGLPAAVTLAGSEGANDQLIVEGGAGNDVITAAGLAAGVIGLIVDGGAGSDTITGSQGNDTLIGGDGNDTVIGGRGNDVASLGDGNDTFVWNPGDGSDTVDSGAGTDTLVFNGANVDESMDITASGSHAIFSRDVGVVTMDLDHIETIDVNALGGTDTITVGDLSKTDVKHVAIDLSAPVGSGQGDGQVDTVVINATNGDDAISINDNNGVITVSGLATDVTITGFEANDRIVINGLGGDDVINAFGLGGAMQFIANGGDGNDILIGSRGSDTLSGGAGDDTLIGNGGTDVLDGGTGNNLQFQAVMNPGSAVSNASSVASAALLGQFMASSLVSTGAALGGMPLTDPAPDQQPLLTQPHAA</sequence>
<reference evidence="3" key="1">
    <citation type="submission" date="2020-06" db="EMBL/GenBank/DDBJ databases">
        <title>Whole Genome Sequence of Bradyrhizobium sp. Strain 1S1.</title>
        <authorList>
            <person name="Bromfield E.S.P."/>
            <person name="Cloutier S."/>
        </authorList>
    </citation>
    <scope>NUCLEOTIDE SEQUENCE [LARGE SCALE GENOMIC DNA]</scope>
    <source>
        <strain evidence="3">1S1</strain>
    </source>
</reference>
<dbReference type="Pfam" id="PF00353">
    <property type="entry name" value="HemolysinCabind"/>
    <property type="match status" value="8"/>
</dbReference>
<dbReference type="PRINTS" id="PR00313">
    <property type="entry name" value="CABNDNGRPT"/>
</dbReference>
<name>A0A973VYI0_9BRAD</name>
<proteinExistence type="predicted"/>
<dbReference type="GO" id="GO:0005509">
    <property type="term" value="F:calcium ion binding"/>
    <property type="evidence" value="ECO:0007669"/>
    <property type="project" value="InterPro"/>
</dbReference>
<dbReference type="PANTHER" id="PTHR38340:SF1">
    <property type="entry name" value="S-LAYER PROTEIN"/>
    <property type="match status" value="1"/>
</dbReference>
<dbReference type="InterPro" id="IPR001343">
    <property type="entry name" value="Hemolysn_Ca-bd"/>
</dbReference>
<evidence type="ECO:0000256" key="1">
    <source>
        <dbReference type="ARBA" id="ARBA00004613"/>
    </source>
</evidence>
<accession>A0A973VYI0</accession>
<comment type="subcellular location">
    <subcellularLocation>
        <location evidence="1">Secreted</location>
    </subcellularLocation>
</comment>
<dbReference type="EMBL" id="JAAOLE020000001">
    <property type="protein sequence ID" value="NVI43795.1"/>
    <property type="molecule type" value="Genomic_DNA"/>
</dbReference>